<dbReference type="AlphaFoldDB" id="A0A8D5ZJV1"/>
<dbReference type="KEGG" id="csty:KN1_20370"/>
<dbReference type="Proteomes" id="UP000825123">
    <property type="component" value="Chromosome"/>
</dbReference>
<sequence>MIVSKKEKETLHASPEYSDMNLYERLLYDSRFKELSKY</sequence>
<organism evidence="1 2">
    <name type="scientific">Stygiolobus caldivivus</name>
    <dbReference type="NCBI Taxonomy" id="2824673"/>
    <lineage>
        <taxon>Archaea</taxon>
        <taxon>Thermoproteota</taxon>
        <taxon>Thermoprotei</taxon>
        <taxon>Sulfolobales</taxon>
        <taxon>Sulfolobaceae</taxon>
        <taxon>Stygiolobus</taxon>
    </lineage>
</organism>
<keyword evidence="2" id="KW-1185">Reference proteome</keyword>
<evidence type="ECO:0000313" key="2">
    <source>
        <dbReference type="Proteomes" id="UP000825123"/>
    </source>
</evidence>
<dbReference type="EMBL" id="AP024597">
    <property type="protein sequence ID" value="BCU70740.1"/>
    <property type="molecule type" value="Genomic_DNA"/>
</dbReference>
<gene>
    <name evidence="1" type="ORF">KN1_20370</name>
</gene>
<name>A0A8D5ZJV1_9CREN</name>
<accession>A0A8D5ZJV1</accession>
<protein>
    <submittedName>
        <fullName evidence="1">Uncharacterized protein</fullName>
    </submittedName>
</protein>
<proteinExistence type="predicted"/>
<reference evidence="1 2" key="1">
    <citation type="submission" date="2021-04" db="EMBL/GenBank/DDBJ databases">
        <title>Complete genome sequence of Stygiolobus sp. KN-1.</title>
        <authorList>
            <person name="Nakamura K."/>
            <person name="Sakai H."/>
            <person name="Kurosawa N."/>
        </authorList>
    </citation>
    <scope>NUCLEOTIDE SEQUENCE [LARGE SCALE GENOMIC DNA]</scope>
    <source>
        <strain evidence="1 2">KN-1</strain>
    </source>
</reference>
<evidence type="ECO:0000313" key="1">
    <source>
        <dbReference type="EMBL" id="BCU70740.1"/>
    </source>
</evidence>